<organism evidence="1 2">
    <name type="scientific">Smittium culicis</name>
    <dbReference type="NCBI Taxonomy" id="133412"/>
    <lineage>
        <taxon>Eukaryota</taxon>
        <taxon>Fungi</taxon>
        <taxon>Fungi incertae sedis</taxon>
        <taxon>Zoopagomycota</taxon>
        <taxon>Kickxellomycotina</taxon>
        <taxon>Harpellomycetes</taxon>
        <taxon>Harpellales</taxon>
        <taxon>Legeriomycetaceae</taxon>
        <taxon>Smittium</taxon>
    </lineage>
</organism>
<comment type="caution">
    <text evidence="1">The sequence shown here is derived from an EMBL/GenBank/DDBJ whole genome shotgun (WGS) entry which is preliminary data.</text>
</comment>
<name>A0A1R1X3R4_9FUNG</name>
<dbReference type="Proteomes" id="UP000187283">
    <property type="component" value="Unassembled WGS sequence"/>
</dbReference>
<evidence type="ECO:0000313" key="1">
    <source>
        <dbReference type="EMBL" id="OMJ09275.1"/>
    </source>
</evidence>
<proteinExistence type="predicted"/>
<dbReference type="OrthoDB" id="1708823at2759"/>
<accession>A0A1R1X3R4</accession>
<dbReference type="AlphaFoldDB" id="A0A1R1X3R4"/>
<gene>
    <name evidence="1" type="ORF">AYI70_g11011</name>
</gene>
<protein>
    <submittedName>
        <fullName evidence="1">Uncharacterized protein</fullName>
    </submittedName>
</protein>
<evidence type="ECO:0000313" key="2">
    <source>
        <dbReference type="Proteomes" id="UP000187283"/>
    </source>
</evidence>
<keyword evidence="2" id="KW-1185">Reference proteome</keyword>
<sequence length="149" mass="16552">MKLGIFGCKDKPPRTSPWNWPVNARDCTGNAQACNAKCNTPGRRSQDCFLECERTWKCNSEDAPVSYMEVDSINEKPKYFGFNITYSGKIPGTNDTAPPEKVVILKDGVANNSTGKSEKSRATRFGNTEAFVASIKFAGIKKRLHQIVR</sequence>
<reference evidence="1 2" key="1">
    <citation type="submission" date="2017-01" db="EMBL/GenBank/DDBJ databases">
        <authorList>
            <person name="Mah S.A."/>
            <person name="Swanson W.J."/>
            <person name="Moy G.W."/>
            <person name="Vacquier V.D."/>
        </authorList>
    </citation>
    <scope>NUCLEOTIDE SEQUENCE [LARGE SCALE GENOMIC DNA]</scope>
    <source>
        <strain evidence="1 2">GSMNP</strain>
    </source>
</reference>
<dbReference type="EMBL" id="LSSN01005521">
    <property type="protein sequence ID" value="OMJ09275.1"/>
    <property type="molecule type" value="Genomic_DNA"/>
</dbReference>